<gene>
    <name evidence="1" type="ORF">NDU88_006607</name>
</gene>
<organism evidence="1 2">
    <name type="scientific">Pleurodeles waltl</name>
    <name type="common">Iberian ribbed newt</name>
    <dbReference type="NCBI Taxonomy" id="8319"/>
    <lineage>
        <taxon>Eukaryota</taxon>
        <taxon>Metazoa</taxon>
        <taxon>Chordata</taxon>
        <taxon>Craniata</taxon>
        <taxon>Vertebrata</taxon>
        <taxon>Euteleostomi</taxon>
        <taxon>Amphibia</taxon>
        <taxon>Batrachia</taxon>
        <taxon>Caudata</taxon>
        <taxon>Salamandroidea</taxon>
        <taxon>Salamandridae</taxon>
        <taxon>Pleurodelinae</taxon>
        <taxon>Pleurodeles</taxon>
    </lineage>
</organism>
<name>A0AAV7QJJ4_PLEWA</name>
<protein>
    <submittedName>
        <fullName evidence="1">Uncharacterized protein</fullName>
    </submittedName>
</protein>
<keyword evidence="2" id="KW-1185">Reference proteome</keyword>
<accession>A0AAV7QJJ4</accession>
<sequence>MHTHHGVGPVAYLQLQDGSCVMGKEPIVQALDDYYQDLYRADLLDPRADLSQFVQDLLVCSLSEDDRESLEADITAEDLRMA</sequence>
<comment type="caution">
    <text evidence="1">The sequence shown here is derived from an EMBL/GenBank/DDBJ whole genome shotgun (WGS) entry which is preliminary data.</text>
</comment>
<reference evidence="1" key="1">
    <citation type="journal article" date="2022" name="bioRxiv">
        <title>Sequencing and chromosome-scale assembly of the giantPleurodeles waltlgenome.</title>
        <authorList>
            <person name="Brown T."/>
            <person name="Elewa A."/>
            <person name="Iarovenko S."/>
            <person name="Subramanian E."/>
            <person name="Araus A.J."/>
            <person name="Petzold A."/>
            <person name="Susuki M."/>
            <person name="Suzuki K.-i.T."/>
            <person name="Hayashi T."/>
            <person name="Toyoda A."/>
            <person name="Oliveira C."/>
            <person name="Osipova E."/>
            <person name="Leigh N.D."/>
            <person name="Simon A."/>
            <person name="Yun M.H."/>
        </authorList>
    </citation>
    <scope>NUCLEOTIDE SEQUENCE</scope>
    <source>
        <strain evidence="1">20211129_DDA</strain>
        <tissue evidence="1">Liver</tissue>
    </source>
</reference>
<evidence type="ECO:0000313" key="2">
    <source>
        <dbReference type="Proteomes" id="UP001066276"/>
    </source>
</evidence>
<dbReference type="EMBL" id="JANPWB010000010">
    <property type="protein sequence ID" value="KAJ1140250.1"/>
    <property type="molecule type" value="Genomic_DNA"/>
</dbReference>
<dbReference type="Proteomes" id="UP001066276">
    <property type="component" value="Chromosome 6"/>
</dbReference>
<dbReference type="AlphaFoldDB" id="A0AAV7QJJ4"/>
<proteinExistence type="predicted"/>
<evidence type="ECO:0000313" key="1">
    <source>
        <dbReference type="EMBL" id="KAJ1140250.1"/>
    </source>
</evidence>